<dbReference type="STRING" id="37360.A0A0G4IKG3"/>
<dbReference type="InterPro" id="IPR036691">
    <property type="entry name" value="Endo/exonu/phosph_ase_sf"/>
</dbReference>
<dbReference type="InterPro" id="IPR005135">
    <property type="entry name" value="Endo/exonuclease/phosphatase"/>
</dbReference>
<dbReference type="AlphaFoldDB" id="A0A0G4IKG3"/>
<evidence type="ECO:0000259" key="2">
    <source>
        <dbReference type="PROSITE" id="PS50878"/>
    </source>
</evidence>
<dbReference type="Pfam" id="PF00078">
    <property type="entry name" value="RVT_1"/>
    <property type="match status" value="1"/>
</dbReference>
<feature type="domain" description="Reverse transcriptase" evidence="2">
    <location>
        <begin position="384"/>
        <end position="657"/>
    </location>
</feature>
<keyword evidence="4" id="KW-1185">Reference proteome</keyword>
<evidence type="ECO:0000313" key="3">
    <source>
        <dbReference type="EMBL" id="CEO95673.1"/>
    </source>
</evidence>
<dbReference type="SUPFAM" id="SSF56219">
    <property type="entry name" value="DNase I-like"/>
    <property type="match status" value="1"/>
</dbReference>
<dbReference type="InterPro" id="IPR000477">
    <property type="entry name" value="RT_dom"/>
</dbReference>
<dbReference type="Gene3D" id="3.60.10.10">
    <property type="entry name" value="Endonuclease/exonuclease/phosphatase"/>
    <property type="match status" value="1"/>
</dbReference>
<dbReference type="GO" id="GO:0003824">
    <property type="term" value="F:catalytic activity"/>
    <property type="evidence" value="ECO:0007669"/>
    <property type="project" value="InterPro"/>
</dbReference>
<sequence>MVRAACRVEFVARHPPPIPYWAIWRVDQLIVAGVYTSPHCTQSFPLPLYERVLSGLSQALAEVVREDDVAIVTGDFNAHLGRLTGDHQSDARGEVVHDFAGANALQLLNADLRYEPTRYTYLDGRGGRSIVDFSLVSAGVDASLTITDPPHSTGHRLLLTRLDLDPPDLSDPKRWSWARRLFADEETGPLLAELLHPCYNHLLSMWRQAAADADDLVNGDRQAMQGAIDALYDYSMDVIRTTVERRACWRRDQSRRGHTRVMPVDWRAMQTVDLGFFLSKMRRVFAQSAELRPSQRPSLEQFADKYRDVFDRDADAPDRVDYRRPCRPADLDPEEAGAFSPGAVASAIGRQAWMKGIGPDNLPLDVFKGDTEAASQWISAMFVVFYALQLVPSAWKSAFMKPLLKKDCDSMDPGSWRGIALQSHLRKTYERCLVWLMQSRDWLRVHRLQFGFQDGIGCPEAIWVASELIDKYRRLKQPVTTILLDIQKAFDTTERQLVYEKLLARGVPAHVVAVVQSLFDGCTFQVMLDGQLSSAIDVLVGVFQGAVLSPFLFNIQIDDLPAGLCRVFGRVAPSLYGQPVPAQMFADDTSLYALSDDVAQRMLDYCEEYARRHRFVFNARKSQVTRDRRGATFTVNGDEIPDEADLASPTKFLGMVMRGGDFAHDAQLQDRTGKAKSLLMAIGRTGALATKHLSLARKRLLIFCWVRARAEYGLAFSDHSKASLAGMDSLMKSSVAMAFGNRSIVRGNVLMLRAAGIPPAAARQAKLRATRLFKLESFAASVPTDALLIVGQNVQFLPFTAKRALADRHSNIVKITRRCPLWAAGAPARRERQRVIDACRDRGRRVPKLPPLPTREDALLQALHQLTWAGAREKLMPLQVQPYNQPHPVARCAGEDAYAVLSWICNRYPGCQIPCQGCDGRYPTSRFHLARCVASMHLLHPLIDWRVRLMHPGRADYKNAMDYVALQLHDYDVLMRSEPEAADSTTVPCIMPTWKDPTFRLSDRQRRWMHVLGTVIRATVAKCLHGAPLSISAQGVAALAGPHSIAFIEPDLQDEPDNAAAAAAVAAAEAVIENVQHEPDRRVDLLFRLVPAALLLLLVSSVAADPVPRPAQDIVEPARLRPYRHRHAPADDDDDDDAQDRASGNASPRWHPP</sequence>
<protein>
    <recommendedName>
        <fullName evidence="2">Reverse transcriptase domain-containing protein</fullName>
    </recommendedName>
</protein>
<organism evidence="3 4">
    <name type="scientific">Plasmodiophora brassicae</name>
    <name type="common">Clubroot disease agent</name>
    <dbReference type="NCBI Taxonomy" id="37360"/>
    <lineage>
        <taxon>Eukaryota</taxon>
        <taxon>Sar</taxon>
        <taxon>Rhizaria</taxon>
        <taxon>Endomyxa</taxon>
        <taxon>Phytomyxea</taxon>
        <taxon>Plasmodiophorida</taxon>
        <taxon>Plasmodiophoridae</taxon>
        <taxon>Plasmodiophora</taxon>
    </lineage>
</organism>
<dbReference type="Pfam" id="PF14529">
    <property type="entry name" value="Exo_endo_phos_2"/>
    <property type="match status" value="1"/>
</dbReference>
<proteinExistence type="predicted"/>
<name>A0A0G4IKG3_PLABS</name>
<dbReference type="EMBL" id="CDSF01000032">
    <property type="protein sequence ID" value="CEO95673.1"/>
    <property type="molecule type" value="Genomic_DNA"/>
</dbReference>
<dbReference type="OrthoDB" id="418748at2759"/>
<accession>A0A0G4IKG3</accession>
<feature type="region of interest" description="Disordered" evidence="1">
    <location>
        <begin position="1110"/>
        <end position="1153"/>
    </location>
</feature>
<reference evidence="3 4" key="1">
    <citation type="submission" date="2015-02" db="EMBL/GenBank/DDBJ databases">
        <authorList>
            <person name="Chooi Y.-H."/>
        </authorList>
    </citation>
    <scope>NUCLEOTIDE SEQUENCE [LARGE SCALE GENOMIC DNA]</scope>
    <source>
        <strain evidence="3">E3</strain>
    </source>
</reference>
<evidence type="ECO:0000313" key="4">
    <source>
        <dbReference type="Proteomes" id="UP000039324"/>
    </source>
</evidence>
<dbReference type="PROSITE" id="PS50878">
    <property type="entry name" value="RT_POL"/>
    <property type="match status" value="1"/>
</dbReference>
<evidence type="ECO:0000256" key="1">
    <source>
        <dbReference type="SAM" id="MobiDB-lite"/>
    </source>
</evidence>
<dbReference type="PANTHER" id="PTHR19446">
    <property type="entry name" value="REVERSE TRANSCRIPTASES"/>
    <property type="match status" value="1"/>
</dbReference>
<gene>
    <name evidence="3" type="ORF">PBRA_009681</name>
</gene>
<dbReference type="Proteomes" id="UP000039324">
    <property type="component" value="Unassembled WGS sequence"/>
</dbReference>
<dbReference type="CDD" id="cd01650">
    <property type="entry name" value="RT_nLTR_like"/>
    <property type="match status" value="1"/>
</dbReference>